<evidence type="ECO:0000313" key="7">
    <source>
        <dbReference type="Proteomes" id="UP000263957"/>
    </source>
</evidence>
<organism evidence="4 5">
    <name type="scientific">Hyphomonas atlantica</name>
    <dbReference type="NCBI Taxonomy" id="1280948"/>
    <lineage>
        <taxon>Bacteria</taxon>
        <taxon>Pseudomonadati</taxon>
        <taxon>Pseudomonadota</taxon>
        <taxon>Alphaproteobacteria</taxon>
        <taxon>Hyphomonadales</taxon>
        <taxon>Hyphomonadaceae</taxon>
        <taxon>Hyphomonas</taxon>
    </lineage>
</organism>
<dbReference type="Proteomes" id="UP000259173">
    <property type="component" value="Unassembled WGS sequence"/>
</dbReference>
<evidence type="ECO:0000256" key="1">
    <source>
        <dbReference type="SAM" id="SignalP"/>
    </source>
</evidence>
<evidence type="ECO:0000313" key="5">
    <source>
        <dbReference type="Proteomes" id="UP000024547"/>
    </source>
</evidence>
<dbReference type="InterPro" id="IPR030972">
    <property type="entry name" value="UrcA_uranyl"/>
</dbReference>
<proteinExistence type="predicted"/>
<reference evidence="4 5" key="1">
    <citation type="journal article" date="2014" name="Antonie Van Leeuwenhoek">
        <title>Hyphomonas beringensis sp. nov. and Hyphomonas chukchiensis sp. nov., isolated from surface seawater of the Bering Sea and Chukchi Sea.</title>
        <authorList>
            <person name="Li C."/>
            <person name="Lai Q."/>
            <person name="Li G."/>
            <person name="Dong C."/>
            <person name="Wang J."/>
            <person name="Liao Y."/>
            <person name="Shao Z."/>
        </authorList>
    </citation>
    <scope>NUCLEOTIDE SEQUENCE [LARGE SCALE GENOMIC DNA]</scope>
    <source>
        <strain evidence="4 5">22II1-22F38</strain>
    </source>
</reference>
<dbReference type="NCBIfam" id="TIGR04433">
    <property type="entry name" value="UrcA_uranyl"/>
    <property type="match status" value="1"/>
</dbReference>
<reference evidence="6 7" key="2">
    <citation type="journal article" date="2018" name="Nat. Biotechnol.">
        <title>A standardized bacterial taxonomy based on genome phylogeny substantially revises the tree of life.</title>
        <authorList>
            <person name="Parks D.H."/>
            <person name="Chuvochina M."/>
            <person name="Waite D.W."/>
            <person name="Rinke C."/>
            <person name="Skarshewski A."/>
            <person name="Chaumeil P.A."/>
            <person name="Hugenholtz P."/>
        </authorList>
    </citation>
    <scope>NUCLEOTIDE SEQUENCE [LARGE SCALE GENOMIC DNA]</scope>
    <source>
        <strain evidence="3">UBA10378</strain>
        <strain evidence="2">UBA8557</strain>
    </source>
</reference>
<keyword evidence="1" id="KW-0732">Signal</keyword>
<dbReference type="EMBL" id="DMBR01000184">
    <property type="protein sequence ID" value="HAE94092.1"/>
    <property type="molecule type" value="Genomic_DNA"/>
</dbReference>
<name>A0A059E2C0_9PROT</name>
<dbReference type="RefSeq" id="WP_035550923.1">
    <property type="nucleotide sequence ID" value="NZ_AWFH01000012.1"/>
</dbReference>
<keyword evidence="5" id="KW-1185">Reference proteome</keyword>
<dbReference type="Proteomes" id="UP000024547">
    <property type="component" value="Unassembled WGS sequence"/>
</dbReference>
<evidence type="ECO:0000313" key="2">
    <source>
        <dbReference type="EMBL" id="HAE94092.1"/>
    </source>
</evidence>
<sequence length="116" mass="12021">MKKFIVPALLAAVTLAPAAATAEGKPITVEIAYDKALLGSEAGAAVVLESIEAQAKEACSARSPVTNQPYVDRTCTKNIKKAALKKILNKQEVSGLSTAPAFARQAVTLVADAGQR</sequence>
<protein>
    <submittedName>
        <fullName evidence="2">UrcA family protein</fullName>
    </submittedName>
</protein>
<dbReference type="AlphaFoldDB" id="A0A059E2C0"/>
<feature type="chain" id="PRO_5044537694" evidence="1">
    <location>
        <begin position="23"/>
        <end position="116"/>
    </location>
</feature>
<dbReference type="Proteomes" id="UP000263957">
    <property type="component" value="Unassembled WGS sequence"/>
</dbReference>
<accession>A0A059E2C0</accession>
<evidence type="ECO:0000313" key="6">
    <source>
        <dbReference type="Proteomes" id="UP000259173"/>
    </source>
</evidence>
<gene>
    <name evidence="2" type="ORF">DCG65_06000</name>
    <name evidence="3" type="ORF">DD728_10915</name>
    <name evidence="4" type="ORF">HY36_04075</name>
</gene>
<comment type="caution">
    <text evidence="4">The sequence shown here is derived from an EMBL/GenBank/DDBJ whole genome shotgun (WGS) entry which is preliminary data.</text>
</comment>
<dbReference type="OrthoDB" id="7620162at2"/>
<evidence type="ECO:0000313" key="4">
    <source>
        <dbReference type="EMBL" id="KCZ61735.1"/>
    </source>
</evidence>
<dbReference type="GeneID" id="92498470"/>
<evidence type="ECO:0000313" key="3">
    <source>
        <dbReference type="EMBL" id="HBQ49372.1"/>
    </source>
</evidence>
<dbReference type="PATRIC" id="fig|1280948.3.peg.1644"/>
<dbReference type="EMBL" id="AWFH01000012">
    <property type="protein sequence ID" value="KCZ61735.1"/>
    <property type="molecule type" value="Genomic_DNA"/>
</dbReference>
<dbReference type="EMBL" id="DOGS01000220">
    <property type="protein sequence ID" value="HBQ49372.1"/>
    <property type="molecule type" value="Genomic_DNA"/>
</dbReference>
<feature type="signal peptide" evidence="1">
    <location>
        <begin position="1"/>
        <end position="22"/>
    </location>
</feature>